<gene>
    <name evidence="2" type="ORF">GLOIN_2v1512788</name>
</gene>
<evidence type="ECO:0000313" key="3">
    <source>
        <dbReference type="Proteomes" id="UP000018888"/>
    </source>
</evidence>
<organism evidence="2 3">
    <name type="scientific">Rhizophagus irregularis (strain DAOM 181602 / DAOM 197198 / MUCL 43194)</name>
    <name type="common">Arbuscular mycorrhizal fungus</name>
    <name type="synonym">Glomus intraradices</name>
    <dbReference type="NCBI Taxonomy" id="747089"/>
    <lineage>
        <taxon>Eukaryota</taxon>
        <taxon>Fungi</taxon>
        <taxon>Fungi incertae sedis</taxon>
        <taxon>Mucoromycota</taxon>
        <taxon>Glomeromycotina</taxon>
        <taxon>Glomeromycetes</taxon>
        <taxon>Glomerales</taxon>
        <taxon>Glomeraceae</taxon>
        <taxon>Rhizophagus</taxon>
    </lineage>
</organism>
<dbReference type="Proteomes" id="UP000018888">
    <property type="component" value="Unassembled WGS sequence"/>
</dbReference>
<protein>
    <submittedName>
        <fullName evidence="2">Uncharacterized protein</fullName>
    </submittedName>
</protein>
<dbReference type="EMBL" id="AUPC02000015">
    <property type="protein sequence ID" value="POG80814.1"/>
    <property type="molecule type" value="Genomic_DNA"/>
</dbReference>
<name>A0A2P4QT36_RHIID</name>
<reference evidence="2 3" key="2">
    <citation type="journal article" date="2018" name="New Phytol.">
        <title>High intraspecific genome diversity in the model arbuscular mycorrhizal symbiont Rhizophagus irregularis.</title>
        <authorList>
            <person name="Chen E.C.H."/>
            <person name="Morin E."/>
            <person name="Beaudet D."/>
            <person name="Noel J."/>
            <person name="Yildirir G."/>
            <person name="Ndikumana S."/>
            <person name="Charron P."/>
            <person name="St-Onge C."/>
            <person name="Giorgi J."/>
            <person name="Kruger M."/>
            <person name="Marton T."/>
            <person name="Ropars J."/>
            <person name="Grigoriev I.V."/>
            <person name="Hainaut M."/>
            <person name="Henrissat B."/>
            <person name="Roux C."/>
            <person name="Martin F."/>
            <person name="Corradi N."/>
        </authorList>
    </citation>
    <scope>NUCLEOTIDE SEQUENCE [LARGE SCALE GENOMIC DNA]</scope>
    <source>
        <strain evidence="2 3">DAOM 197198</strain>
    </source>
</reference>
<evidence type="ECO:0000256" key="1">
    <source>
        <dbReference type="SAM" id="Phobius"/>
    </source>
</evidence>
<comment type="caution">
    <text evidence="2">The sequence shown here is derived from an EMBL/GenBank/DDBJ whole genome shotgun (WGS) entry which is preliminary data.</text>
</comment>
<accession>A0A2P4QT36</accession>
<feature type="transmembrane region" description="Helical" evidence="1">
    <location>
        <begin position="44"/>
        <end position="62"/>
    </location>
</feature>
<proteinExistence type="predicted"/>
<evidence type="ECO:0000313" key="2">
    <source>
        <dbReference type="EMBL" id="POG80814.1"/>
    </source>
</evidence>
<keyword evidence="1" id="KW-1133">Transmembrane helix</keyword>
<feature type="transmembrane region" description="Helical" evidence="1">
    <location>
        <begin position="20"/>
        <end position="38"/>
    </location>
</feature>
<dbReference type="AlphaFoldDB" id="A0A2P4QT36"/>
<keyword evidence="3" id="KW-1185">Reference proteome</keyword>
<feature type="non-terminal residue" evidence="2">
    <location>
        <position position="66"/>
    </location>
</feature>
<reference evidence="2 3" key="1">
    <citation type="journal article" date="2013" name="Proc. Natl. Acad. Sci. U.S.A.">
        <title>Genome of an arbuscular mycorrhizal fungus provides insight into the oldest plant symbiosis.</title>
        <authorList>
            <person name="Tisserant E."/>
            <person name="Malbreil M."/>
            <person name="Kuo A."/>
            <person name="Kohler A."/>
            <person name="Symeonidi A."/>
            <person name="Balestrini R."/>
            <person name="Charron P."/>
            <person name="Duensing N."/>
            <person name="Frei Dit Frey N."/>
            <person name="Gianinazzi-Pearson V."/>
            <person name="Gilbert L.B."/>
            <person name="Handa Y."/>
            <person name="Herr J.R."/>
            <person name="Hijri M."/>
            <person name="Koul R."/>
            <person name="Kawaguchi M."/>
            <person name="Krajinski F."/>
            <person name="Lammers P.J."/>
            <person name="Masclaux F.G."/>
            <person name="Murat C."/>
            <person name="Morin E."/>
            <person name="Ndikumana S."/>
            <person name="Pagni M."/>
            <person name="Petitpierre D."/>
            <person name="Requena N."/>
            <person name="Rosikiewicz P."/>
            <person name="Riley R."/>
            <person name="Saito K."/>
            <person name="San Clemente H."/>
            <person name="Shapiro H."/>
            <person name="van Tuinen D."/>
            <person name="Becard G."/>
            <person name="Bonfante P."/>
            <person name="Paszkowski U."/>
            <person name="Shachar-Hill Y.Y."/>
            <person name="Tuskan G.A."/>
            <person name="Young P.W."/>
            <person name="Sanders I.R."/>
            <person name="Henrissat B."/>
            <person name="Rensing S.A."/>
            <person name="Grigoriev I.V."/>
            <person name="Corradi N."/>
            <person name="Roux C."/>
            <person name="Martin F."/>
        </authorList>
    </citation>
    <scope>NUCLEOTIDE SEQUENCE [LARGE SCALE GENOMIC DNA]</scope>
    <source>
        <strain evidence="2 3">DAOM 197198</strain>
    </source>
</reference>
<keyword evidence="1" id="KW-0812">Transmembrane</keyword>
<sequence>MNDFFCSNVIKIKKRFQRKIFPNFLNITKMFLFIKSIIFSRNRFLNPINPFICIFCVLHFNISNRK</sequence>
<keyword evidence="1" id="KW-0472">Membrane</keyword>